<evidence type="ECO:0000313" key="4">
    <source>
        <dbReference type="Proteomes" id="UP001500416"/>
    </source>
</evidence>
<proteinExistence type="predicted"/>
<dbReference type="PROSITE" id="PS51257">
    <property type="entry name" value="PROKAR_LIPOPROTEIN"/>
    <property type="match status" value="1"/>
</dbReference>
<evidence type="ECO:0008006" key="5">
    <source>
        <dbReference type="Google" id="ProtNLM"/>
    </source>
</evidence>
<evidence type="ECO:0000313" key="3">
    <source>
        <dbReference type="EMBL" id="GAA0217409.1"/>
    </source>
</evidence>
<feature type="signal peptide" evidence="2">
    <location>
        <begin position="1"/>
        <end position="23"/>
    </location>
</feature>
<name>A0ABN0TB97_9PSEU</name>
<comment type="caution">
    <text evidence="3">The sequence shown here is derived from an EMBL/GenBank/DDBJ whole genome shotgun (WGS) entry which is preliminary data.</text>
</comment>
<feature type="compositionally biased region" description="Low complexity" evidence="1">
    <location>
        <begin position="232"/>
        <end position="253"/>
    </location>
</feature>
<evidence type="ECO:0000256" key="1">
    <source>
        <dbReference type="SAM" id="MobiDB-lite"/>
    </source>
</evidence>
<keyword evidence="4" id="KW-1185">Reference proteome</keyword>
<evidence type="ECO:0000256" key="2">
    <source>
        <dbReference type="SAM" id="SignalP"/>
    </source>
</evidence>
<organism evidence="3 4">
    <name type="scientific">Saccharothrix mutabilis subsp. mutabilis</name>
    <dbReference type="NCBI Taxonomy" id="66855"/>
    <lineage>
        <taxon>Bacteria</taxon>
        <taxon>Bacillati</taxon>
        <taxon>Actinomycetota</taxon>
        <taxon>Actinomycetes</taxon>
        <taxon>Pseudonocardiales</taxon>
        <taxon>Pseudonocardiaceae</taxon>
        <taxon>Saccharothrix</taxon>
    </lineage>
</organism>
<protein>
    <recommendedName>
        <fullName evidence="5">Lipoprotein</fullName>
    </recommendedName>
</protein>
<accession>A0ABN0TB97</accession>
<feature type="region of interest" description="Disordered" evidence="1">
    <location>
        <begin position="222"/>
        <end position="253"/>
    </location>
</feature>
<dbReference type="EMBL" id="BAAABU010000002">
    <property type="protein sequence ID" value="GAA0217409.1"/>
    <property type="molecule type" value="Genomic_DNA"/>
</dbReference>
<feature type="region of interest" description="Disordered" evidence="1">
    <location>
        <begin position="21"/>
        <end position="50"/>
    </location>
</feature>
<keyword evidence="2" id="KW-0732">Signal</keyword>
<gene>
    <name evidence="3" type="ORF">GCM10010492_14060</name>
</gene>
<reference evidence="3 4" key="1">
    <citation type="journal article" date="2019" name="Int. J. Syst. Evol. Microbiol.">
        <title>The Global Catalogue of Microorganisms (GCM) 10K type strain sequencing project: providing services to taxonomists for standard genome sequencing and annotation.</title>
        <authorList>
            <consortium name="The Broad Institute Genomics Platform"/>
            <consortium name="The Broad Institute Genome Sequencing Center for Infectious Disease"/>
            <person name="Wu L."/>
            <person name="Ma J."/>
        </authorList>
    </citation>
    <scope>NUCLEOTIDE SEQUENCE [LARGE SCALE GENOMIC DNA]</scope>
    <source>
        <strain evidence="3 4">JCM 3380</strain>
    </source>
</reference>
<sequence>MAAKCLVALCALALAACGGPTPTAPPSATTTTATGFMTTDSTPPATTTTSTAAGGRLTITIGTARLDGSTPNGSPWGERPPVFDLFTDEPTQLDCKAFAWSDQTSAPITVVGVAFSNGTVAHSSQAFDRCEQTGAEVDCRGHTFAPPNSDRPKCGVPVIARKPPGDRAQTTVTLTFRAACSSAAAKPCDDARVVEQGPSAAQPVFLEWTYSETLTTVWHPCTTEEHDDGCPSDETTTDPPDTTTTAEPTPTTS</sequence>
<feature type="chain" id="PRO_5046097635" description="Lipoprotein" evidence="2">
    <location>
        <begin position="24"/>
        <end position="253"/>
    </location>
</feature>
<dbReference type="Proteomes" id="UP001500416">
    <property type="component" value="Unassembled WGS sequence"/>
</dbReference>